<reference evidence="3 4" key="1">
    <citation type="submission" date="2015-05" db="EMBL/GenBank/DDBJ databases">
        <title>Distinctive expansion of gene families associated with plant cell wall degradation and secondary metabolism in the genomes of grapevine trunk pathogens.</title>
        <authorList>
            <person name="Lawrence D.P."/>
            <person name="Travadon R."/>
            <person name="Rolshausen P.E."/>
            <person name="Baumgartner K."/>
        </authorList>
    </citation>
    <scope>NUCLEOTIDE SEQUENCE [LARGE SCALE GENOMIC DNA]</scope>
    <source>
        <strain evidence="3">UCRPC4</strain>
    </source>
</reference>
<feature type="coiled-coil region" evidence="1">
    <location>
        <begin position="320"/>
        <end position="347"/>
    </location>
</feature>
<feature type="region of interest" description="Disordered" evidence="2">
    <location>
        <begin position="213"/>
        <end position="232"/>
    </location>
</feature>
<evidence type="ECO:0000313" key="4">
    <source>
        <dbReference type="Proteomes" id="UP000053317"/>
    </source>
</evidence>
<name>A0A0G2F3J2_PHACM</name>
<keyword evidence="1" id="KW-0175">Coiled coil</keyword>
<feature type="compositionally biased region" description="Basic residues" evidence="2">
    <location>
        <begin position="169"/>
        <end position="178"/>
    </location>
</feature>
<keyword evidence="4" id="KW-1185">Reference proteome</keyword>
<organism evidence="3 4">
    <name type="scientific">Phaeomoniella chlamydospora</name>
    <name type="common">Phaeoacremonium chlamydosporum</name>
    <dbReference type="NCBI Taxonomy" id="158046"/>
    <lineage>
        <taxon>Eukaryota</taxon>
        <taxon>Fungi</taxon>
        <taxon>Dikarya</taxon>
        <taxon>Ascomycota</taxon>
        <taxon>Pezizomycotina</taxon>
        <taxon>Eurotiomycetes</taxon>
        <taxon>Chaetothyriomycetidae</taxon>
        <taxon>Phaeomoniellales</taxon>
        <taxon>Phaeomoniellaceae</taxon>
        <taxon>Phaeomoniella</taxon>
    </lineage>
</organism>
<feature type="region of interest" description="Disordered" evidence="2">
    <location>
        <begin position="167"/>
        <end position="207"/>
    </location>
</feature>
<accession>A0A0G2F3J2</accession>
<evidence type="ECO:0000256" key="1">
    <source>
        <dbReference type="SAM" id="Coils"/>
    </source>
</evidence>
<dbReference type="Proteomes" id="UP000053317">
    <property type="component" value="Unassembled WGS sequence"/>
</dbReference>
<proteinExistence type="predicted"/>
<protein>
    <submittedName>
        <fullName evidence="3">Uncharacterized protein</fullName>
    </submittedName>
</protein>
<comment type="caution">
    <text evidence="3">The sequence shown here is derived from an EMBL/GenBank/DDBJ whole genome shotgun (WGS) entry which is preliminary data.</text>
</comment>
<dbReference type="EMBL" id="LCWF01000008">
    <property type="protein sequence ID" value="KKY28836.1"/>
    <property type="molecule type" value="Genomic_DNA"/>
</dbReference>
<gene>
    <name evidence="3" type="ORF">UCRPC4_g00345</name>
</gene>
<dbReference type="AlphaFoldDB" id="A0A0G2F3J2"/>
<sequence>MVDYQAFKLRGRAKAKQEPGFTNDFDSIEDNYISEATDESYHPVEAQEHYSADAEYSTDGDTMTTKPQRSRARCSRARDNSPEFKIKNGNHKIGLTPAQSDQALNESDDSVVLVDHKTVQSMIGDRRRPHRRPTVADFFRGTSNEITRNDEEENYDDDRTLLELIDTQKKRKRSHQQKRAFGETASDGNDRPSKVSKAMPEQAHGWIDRQLQRRTNEVATEHSSARRNDATSDFSELVHKDYGRNASTIRGRGVMSLEDEFQLTKAKNMRLAVLAEDSSRLRAENIDLKDKVHHLEVNGLESKGLIRHLEATNHDTEVEEQRLKTKETETNEEIRGLRAEISELDTRIILATHSERVAGQKLQDSISTIECYPQTKKAFLEEINSHVQEVKLDVTLNVNGKTCNSKTLNAFNALTLENLKHRVIEGWQQIVLLEKDDIYRVEMEIPQQRNGAEKTFTATWQGPGYAEWVQNYIEHREGKCVFELRVFANTGAKINPNNTHYITELSCLMYNKEDHRNDHGKEHEVRIVFFTHL</sequence>
<evidence type="ECO:0000256" key="2">
    <source>
        <dbReference type="SAM" id="MobiDB-lite"/>
    </source>
</evidence>
<reference evidence="3 4" key="2">
    <citation type="submission" date="2015-05" db="EMBL/GenBank/DDBJ databases">
        <authorList>
            <person name="Morales-Cruz A."/>
            <person name="Amrine K.C."/>
            <person name="Cantu D."/>
        </authorList>
    </citation>
    <scope>NUCLEOTIDE SEQUENCE [LARGE SCALE GENOMIC DNA]</scope>
    <source>
        <strain evidence="3">UCRPC4</strain>
    </source>
</reference>
<evidence type="ECO:0000313" key="3">
    <source>
        <dbReference type="EMBL" id="KKY28836.1"/>
    </source>
</evidence>